<reference evidence="3" key="1">
    <citation type="journal article" date="2022" name="Int. J. Syst. Evol. Microbiol.">
        <title>Anaeromyxobacter oryzae sp. nov., Anaeromyxobacter diazotrophicus sp. nov. and Anaeromyxobacter paludicola sp. nov., isolated from paddy soils.</title>
        <authorList>
            <person name="Itoh H."/>
            <person name="Xu Z."/>
            <person name="Mise K."/>
            <person name="Masuda Y."/>
            <person name="Ushijima N."/>
            <person name="Hayakawa C."/>
            <person name="Shiratori Y."/>
            <person name="Senoo K."/>
        </authorList>
    </citation>
    <scope>NUCLEOTIDE SEQUENCE [LARGE SCALE GENOMIC DNA]</scope>
    <source>
        <strain evidence="3">Red232</strain>
    </source>
</reference>
<feature type="transmembrane region" description="Helical" evidence="1">
    <location>
        <begin position="81"/>
        <end position="102"/>
    </location>
</feature>
<keyword evidence="1" id="KW-0472">Membrane</keyword>
<keyword evidence="1" id="KW-0812">Transmembrane</keyword>
<name>A0ABM7WP08_9BACT</name>
<sequence length="139" mass="14325">MIRRHAVHLKLGVVGLALGAVLSGAGFSDFGQLHRMFTFTDVRLLLAFGGAVVLAAIGFRIHCRNAGMPRRPLRRGTVPGALLFGIGWAISGGCPGAILAQLGEGKAIALLTLGGILVGAAIGNRLKALLRWDSGSCAS</sequence>
<feature type="transmembrane region" description="Helical" evidence="1">
    <location>
        <begin position="108"/>
        <end position="126"/>
    </location>
</feature>
<gene>
    <name evidence="2" type="ORF">AMOR_01920</name>
</gene>
<dbReference type="Pfam" id="PF04143">
    <property type="entry name" value="Sulf_transp"/>
    <property type="match status" value="1"/>
</dbReference>
<dbReference type="InterPro" id="IPR007272">
    <property type="entry name" value="Sulf_transp_TsuA/YedE"/>
</dbReference>
<dbReference type="EMBL" id="AP025591">
    <property type="protein sequence ID" value="BDG01196.1"/>
    <property type="molecule type" value="Genomic_DNA"/>
</dbReference>
<dbReference type="Proteomes" id="UP001162891">
    <property type="component" value="Chromosome"/>
</dbReference>
<accession>A0ABM7WP08</accession>
<organism evidence="2 3">
    <name type="scientific">Anaeromyxobacter oryzae</name>
    <dbReference type="NCBI Taxonomy" id="2918170"/>
    <lineage>
        <taxon>Bacteria</taxon>
        <taxon>Pseudomonadati</taxon>
        <taxon>Myxococcota</taxon>
        <taxon>Myxococcia</taxon>
        <taxon>Myxococcales</taxon>
        <taxon>Cystobacterineae</taxon>
        <taxon>Anaeromyxobacteraceae</taxon>
        <taxon>Anaeromyxobacter</taxon>
    </lineage>
</organism>
<evidence type="ECO:0000256" key="1">
    <source>
        <dbReference type="SAM" id="Phobius"/>
    </source>
</evidence>
<proteinExistence type="predicted"/>
<dbReference type="RefSeq" id="WP_248357589.1">
    <property type="nucleotide sequence ID" value="NZ_AP025591.1"/>
</dbReference>
<evidence type="ECO:0000313" key="2">
    <source>
        <dbReference type="EMBL" id="BDG01196.1"/>
    </source>
</evidence>
<protein>
    <submittedName>
        <fullName evidence="2">Transporter</fullName>
    </submittedName>
</protein>
<evidence type="ECO:0000313" key="3">
    <source>
        <dbReference type="Proteomes" id="UP001162891"/>
    </source>
</evidence>
<keyword evidence="3" id="KW-1185">Reference proteome</keyword>
<feature type="transmembrane region" description="Helical" evidence="1">
    <location>
        <begin position="44"/>
        <end position="61"/>
    </location>
</feature>
<keyword evidence="1" id="KW-1133">Transmembrane helix</keyword>